<sequence>MRKFRRIISDFFQQTRRLWLALLVFIFLLFCIIYFGLYTYLLTTDTNSALYLLSTIAQSSASIIAIVISLSLLVVQYSATTYSARVVDIFKNDIRLWALIFFYGFSIIFSLIVIRLIKDSSNGYSYLGINCLEICYTLALLLSFAAYISLIAYIPYVLKMMKSSSVIDLLSDKIDIKSLSNSSEEVDELESKISKDEPRINRIRINLHDEEDPFLPIFDIIRASIMRYDYATARNGLWAVSKCHYNIIKQNPHEEKRISEHVFRRIYEIWKLALKIKDSEFIYMTLTQYCYIGKLCTYPIEMSHSSRISSLLKQMPKNLIPLFNVLNIPNYKEKITQNNLLYTAFLSEYYLKEVFKSIVEVKDEDFQKLSTFFALEINKIGLNTFKNRYELRINKSVKNVESLECSTSEFSYILKDIGIAAINAGSKTSFEIVIDTFNYIGEAAIYHNLIHSIAHILENLKIIGEESAKKGEEFETLTKQTVECLENLASKINSNSQKISGNTQNQLVEYYEYIKSNYHTYETTEDVLESLKNQEKRDICDIYAYISIIAKESVKTNLLDATQQCLKSLETVERILRDGNESITICKRMRDLGLEAVKKEQTFPLMEDMIKFIYSIGILQFGYMFDWERDRDSWDIDKNKYRKFLKKEYSDYLAEGLESNYSDFENSVDFEDTEDFYYGAYPDDIIYGKRKLIIARKEKKDIKCLYLKDIDDRYPTLKLFKKGVFKDSEGAYYEVPILLKKLVEPILEYALNSPSDETIRPFNMIIQSFENFGLLSIHFRDEFSLNRIFIRSLVEIGDSFFDFKYLEYDKDSKAWEYLDWVTTVVSNSIYKLAIASLRYSFVDSSTLRLQIECLVRIQKKYHNLLFDMEDKFEKLLEMIKESELEKPKRDEIITLIEDEIQKFKNEKTVSDEE</sequence>
<dbReference type="KEGG" id="mthe:MSTHC_2244"/>
<feature type="transmembrane region" description="Helical" evidence="1">
    <location>
        <begin position="137"/>
        <end position="158"/>
    </location>
</feature>
<feature type="transmembrane region" description="Helical" evidence="1">
    <location>
        <begin position="20"/>
        <end position="43"/>
    </location>
</feature>
<evidence type="ECO:0000313" key="2">
    <source>
        <dbReference type="EMBL" id="AKB16562.1"/>
    </source>
</evidence>
<protein>
    <recommendedName>
        <fullName evidence="4">DUF2254 domain-containing protein</fullName>
    </recommendedName>
</protein>
<dbReference type="InterPro" id="IPR018723">
    <property type="entry name" value="DUF2254_membrane"/>
</dbReference>
<evidence type="ECO:0008006" key="4">
    <source>
        <dbReference type="Google" id="ProtNLM"/>
    </source>
</evidence>
<feature type="transmembrane region" description="Helical" evidence="1">
    <location>
        <begin position="96"/>
        <end position="117"/>
    </location>
</feature>
<name>A0A0E3NGN3_METTE</name>
<dbReference type="RefSeq" id="WP_148704562.1">
    <property type="nucleotide sequence ID" value="NZ_CP009502.1"/>
</dbReference>
<keyword evidence="1" id="KW-0472">Membrane</keyword>
<reference evidence="2 3" key="1">
    <citation type="submission" date="2014-07" db="EMBL/GenBank/DDBJ databases">
        <title>Methanogenic archaea and the global carbon cycle.</title>
        <authorList>
            <person name="Henriksen J.R."/>
            <person name="Luke J."/>
            <person name="Reinhart S."/>
            <person name="Benedict M.N."/>
            <person name="Youngblut N.D."/>
            <person name="Metcalf M.E."/>
            <person name="Whitaker R.J."/>
            <person name="Metcalf W.W."/>
        </authorList>
    </citation>
    <scope>NUCLEOTIDE SEQUENCE [LARGE SCALE GENOMIC DNA]</scope>
    <source>
        <strain evidence="2 3">CHTI-55</strain>
    </source>
</reference>
<dbReference type="GeneID" id="41603620"/>
<dbReference type="AlphaFoldDB" id="A0A0E3NGN3"/>
<dbReference type="EMBL" id="CP009502">
    <property type="protein sequence ID" value="AKB16562.1"/>
    <property type="molecule type" value="Genomic_DNA"/>
</dbReference>
<dbReference type="Proteomes" id="UP000056925">
    <property type="component" value="Chromosome"/>
</dbReference>
<evidence type="ECO:0000313" key="3">
    <source>
        <dbReference type="Proteomes" id="UP000056925"/>
    </source>
</evidence>
<dbReference type="HOGENOM" id="CLU_318490_0_0_2"/>
<dbReference type="PATRIC" id="fig|1434121.4.peg.2726"/>
<accession>A0A0E3NGN3</accession>
<organism evidence="2 3">
    <name type="scientific">Methanosarcina thermophila CHTI-55</name>
    <dbReference type="NCBI Taxonomy" id="1434121"/>
    <lineage>
        <taxon>Archaea</taxon>
        <taxon>Methanobacteriati</taxon>
        <taxon>Methanobacteriota</taxon>
        <taxon>Stenosarchaea group</taxon>
        <taxon>Methanomicrobia</taxon>
        <taxon>Methanosarcinales</taxon>
        <taxon>Methanosarcinaceae</taxon>
        <taxon>Methanosarcina</taxon>
    </lineage>
</organism>
<proteinExistence type="predicted"/>
<feature type="transmembrane region" description="Helical" evidence="1">
    <location>
        <begin position="49"/>
        <end position="75"/>
    </location>
</feature>
<keyword evidence="1" id="KW-0812">Transmembrane</keyword>
<dbReference type="Pfam" id="PF10011">
    <property type="entry name" value="DUF2254"/>
    <property type="match status" value="1"/>
</dbReference>
<keyword evidence="1" id="KW-1133">Transmembrane helix</keyword>
<evidence type="ECO:0000256" key="1">
    <source>
        <dbReference type="SAM" id="Phobius"/>
    </source>
</evidence>
<gene>
    <name evidence="2" type="ORF">MSTHC_2244</name>
</gene>